<dbReference type="SUPFAM" id="SSF140931">
    <property type="entry name" value="Fic-like"/>
    <property type="match status" value="1"/>
</dbReference>
<dbReference type="Gene3D" id="1.10.3290.10">
    <property type="entry name" value="Fido-like domain"/>
    <property type="match status" value="1"/>
</dbReference>
<evidence type="ECO:0000256" key="1">
    <source>
        <dbReference type="PIRSR" id="PIRSR038925-1"/>
    </source>
</evidence>
<feature type="binding site" evidence="1">
    <location>
        <begin position="206"/>
        <end position="212"/>
    </location>
    <ligand>
        <name>ATP</name>
        <dbReference type="ChEBI" id="CHEBI:30616"/>
    </ligand>
</feature>
<feature type="binding site" evidence="3">
    <location>
        <begin position="243"/>
        <end position="244"/>
    </location>
    <ligand>
        <name>ATP</name>
        <dbReference type="ChEBI" id="CHEBI:30616"/>
    </ligand>
</feature>
<comment type="caution">
    <text evidence="5">The sequence shown here is derived from an EMBL/GenBank/DDBJ whole genome shotgun (WGS) entry which is preliminary data.</text>
</comment>
<dbReference type="InterPro" id="IPR003812">
    <property type="entry name" value="Fido"/>
</dbReference>
<evidence type="ECO:0000256" key="2">
    <source>
        <dbReference type="PIRSR" id="PIRSR640198-1"/>
    </source>
</evidence>
<dbReference type="InterPro" id="IPR025758">
    <property type="entry name" value="Fic/DOC_N"/>
</dbReference>
<dbReference type="InterPro" id="IPR026287">
    <property type="entry name" value="SoFic-like"/>
</dbReference>
<dbReference type="EMBL" id="MHUS01000044">
    <property type="protein sequence ID" value="OHA79670.1"/>
    <property type="molecule type" value="Genomic_DNA"/>
</dbReference>
<feature type="domain" description="Fido" evidence="4">
    <location>
        <begin position="114"/>
        <end position="265"/>
    </location>
</feature>
<dbReference type="Pfam" id="PF13784">
    <property type="entry name" value="Fic_N"/>
    <property type="match status" value="1"/>
</dbReference>
<evidence type="ECO:0000259" key="4">
    <source>
        <dbReference type="PROSITE" id="PS51459"/>
    </source>
</evidence>
<feature type="active site" evidence="2">
    <location>
        <position position="201"/>
    </location>
</feature>
<evidence type="ECO:0000256" key="3">
    <source>
        <dbReference type="PIRSR" id="PIRSR640198-2"/>
    </source>
</evidence>
<dbReference type="PIRSF" id="PIRSF038925">
    <property type="entry name" value="AMP-prot_trans"/>
    <property type="match status" value="1"/>
</dbReference>
<dbReference type="Proteomes" id="UP000176997">
    <property type="component" value="Unassembled WGS sequence"/>
</dbReference>
<dbReference type="Pfam" id="PF02661">
    <property type="entry name" value="Fic"/>
    <property type="match status" value="1"/>
</dbReference>
<dbReference type="InterPro" id="IPR040198">
    <property type="entry name" value="Fido_containing"/>
</dbReference>
<feature type="binding site" evidence="1">
    <location>
        <position position="243"/>
    </location>
    <ligand>
        <name>ATP</name>
        <dbReference type="ChEBI" id="CHEBI:30616"/>
    </ligand>
</feature>
<dbReference type="PROSITE" id="PS51459">
    <property type="entry name" value="FIDO"/>
    <property type="match status" value="1"/>
</dbReference>
<keyword evidence="1" id="KW-0547">Nucleotide-binding</keyword>
<feature type="binding site" evidence="1">
    <location>
        <position position="63"/>
    </location>
    <ligand>
        <name>ATP</name>
        <dbReference type="ChEBI" id="CHEBI:30616"/>
    </ligand>
</feature>
<dbReference type="InterPro" id="IPR036597">
    <property type="entry name" value="Fido-like_dom_sf"/>
</dbReference>
<dbReference type="PANTHER" id="PTHR13504">
    <property type="entry name" value="FIDO DOMAIN-CONTAINING PROTEIN DDB_G0283145"/>
    <property type="match status" value="1"/>
</dbReference>
<name>A0A1G2S3J7_9BACT</name>
<sequence length="366" mass="42550">MAKKPFRPVDLPVSVDYISLLPSISKAHAALARLDATLDQLPNPRLLERSFLTHEAVQSSKIEGTMATIQEVFEFEADFDDDISNKKREDIEEVLNYRKALEYGVKKIDQDFPITENFVKELHKILLTSVRGASKAPGEFRKGQVYIGSHGTTIESASYVPPEPQHILEHFSNLEKYLNEHKEQDALVQIAIAHYQFEAIHPFWDGNGRVGRLVISLFLYKQGLLKKPWLYLSEYFERNRQEYYRLLREVSESEKWNEWIIFFLKGVEVQSLDACKKVEKIRTLHDATRDRAMLMGSQYAVNFVEALFVKPVFTRRSIQKIAKIQNYQTLANVVEKFLEAGIIYDLDLKRERNKVYVFENLMKLIA</sequence>
<feature type="binding site" evidence="3">
    <location>
        <begin position="205"/>
        <end position="212"/>
    </location>
    <ligand>
        <name>ATP</name>
        <dbReference type="ChEBI" id="CHEBI:30616"/>
    </ligand>
</feature>
<evidence type="ECO:0000313" key="6">
    <source>
        <dbReference type="Proteomes" id="UP000176997"/>
    </source>
</evidence>
<feature type="binding site" evidence="1">
    <location>
        <position position="201"/>
    </location>
    <ligand>
        <name>ATP</name>
        <dbReference type="ChEBI" id="CHEBI:30616"/>
    </ligand>
</feature>
<dbReference type="PANTHER" id="PTHR13504:SF38">
    <property type="entry name" value="FIDO DOMAIN-CONTAINING PROTEIN"/>
    <property type="match status" value="1"/>
</dbReference>
<dbReference type="STRING" id="1802723.A2675_03215"/>
<reference evidence="5 6" key="1">
    <citation type="journal article" date="2016" name="Nat. Commun.">
        <title>Thousands of microbial genomes shed light on interconnected biogeochemical processes in an aquifer system.</title>
        <authorList>
            <person name="Anantharaman K."/>
            <person name="Brown C.T."/>
            <person name="Hug L.A."/>
            <person name="Sharon I."/>
            <person name="Castelle C.J."/>
            <person name="Probst A.J."/>
            <person name="Thomas B.C."/>
            <person name="Singh A."/>
            <person name="Wilkins M.J."/>
            <person name="Karaoz U."/>
            <person name="Brodie E.L."/>
            <person name="Williams K.H."/>
            <person name="Hubbard S.S."/>
            <person name="Banfield J.F."/>
        </authorList>
    </citation>
    <scope>NUCLEOTIDE SEQUENCE [LARGE SCALE GENOMIC DNA]</scope>
</reference>
<gene>
    <name evidence="5" type="ORF">A2675_03215</name>
</gene>
<dbReference type="AlphaFoldDB" id="A0A1G2S3J7"/>
<protein>
    <recommendedName>
        <fullName evidence="4">Fido domain-containing protein</fullName>
    </recommendedName>
</protein>
<accession>A0A1G2S3J7</accession>
<proteinExistence type="predicted"/>
<keyword evidence="1" id="KW-0067">ATP-binding</keyword>
<organism evidence="5 6">
    <name type="scientific">Candidatus Yonathbacteria bacterium RIFCSPHIGHO2_01_FULL_51_10</name>
    <dbReference type="NCBI Taxonomy" id="1802723"/>
    <lineage>
        <taxon>Bacteria</taxon>
        <taxon>Candidatus Yonathiibacteriota</taxon>
    </lineage>
</organism>
<dbReference type="GO" id="GO:0005524">
    <property type="term" value="F:ATP binding"/>
    <property type="evidence" value="ECO:0007669"/>
    <property type="project" value="UniProtKB-KW"/>
</dbReference>
<evidence type="ECO:0000313" key="5">
    <source>
        <dbReference type="EMBL" id="OHA79670.1"/>
    </source>
</evidence>